<organism evidence="2 3">
    <name type="scientific">Acetanaerobacterium elongatum</name>
    <dbReference type="NCBI Taxonomy" id="258515"/>
    <lineage>
        <taxon>Bacteria</taxon>
        <taxon>Bacillati</taxon>
        <taxon>Bacillota</taxon>
        <taxon>Clostridia</taxon>
        <taxon>Eubacteriales</taxon>
        <taxon>Oscillospiraceae</taxon>
        <taxon>Acetanaerobacterium</taxon>
    </lineage>
</organism>
<gene>
    <name evidence="2" type="ORF">SAMN05192585_1245</name>
</gene>
<evidence type="ECO:0000313" key="3">
    <source>
        <dbReference type="Proteomes" id="UP000199182"/>
    </source>
</evidence>
<keyword evidence="1" id="KW-0732">Signal</keyword>
<proteinExistence type="predicted"/>
<feature type="signal peptide" evidence="1">
    <location>
        <begin position="1"/>
        <end position="26"/>
    </location>
</feature>
<dbReference type="EMBL" id="FNID01000024">
    <property type="protein sequence ID" value="SDN59029.1"/>
    <property type="molecule type" value="Genomic_DNA"/>
</dbReference>
<sequence length="163" mass="16354">MNVLKKLAIAAVSVAALGAMTITAFAAPAYATPAEAAAALTGKTVEAVTAQHNDSHLTYGQIASEAGKLTEFKAAMLEIRKDALDKKVADGTLTQARADEILAAIKDRQATCDGTGTNRTGACFGLGNGNGGANCGTGCTGTRQGRGRGNGMRGSCSGTCTAE</sequence>
<dbReference type="AlphaFoldDB" id="A0A1H0CMC9"/>
<feature type="chain" id="PRO_5011450154" description="DUF2680 domain-containing protein" evidence="1">
    <location>
        <begin position="27"/>
        <end position="163"/>
    </location>
</feature>
<dbReference type="OrthoDB" id="1809211at2"/>
<keyword evidence="3" id="KW-1185">Reference proteome</keyword>
<dbReference type="RefSeq" id="WP_092641185.1">
    <property type="nucleotide sequence ID" value="NZ_FNID01000024.1"/>
</dbReference>
<evidence type="ECO:0000313" key="2">
    <source>
        <dbReference type="EMBL" id="SDN59029.1"/>
    </source>
</evidence>
<accession>A0A1H0CMC9</accession>
<evidence type="ECO:0000256" key="1">
    <source>
        <dbReference type="SAM" id="SignalP"/>
    </source>
</evidence>
<evidence type="ECO:0008006" key="4">
    <source>
        <dbReference type="Google" id="ProtNLM"/>
    </source>
</evidence>
<protein>
    <recommendedName>
        <fullName evidence="4">DUF2680 domain-containing protein</fullName>
    </recommendedName>
</protein>
<name>A0A1H0CMC9_9FIRM</name>
<dbReference type="STRING" id="258515.SAMN05192585_1245"/>
<reference evidence="2 3" key="1">
    <citation type="submission" date="2016-10" db="EMBL/GenBank/DDBJ databases">
        <authorList>
            <person name="de Groot N.N."/>
        </authorList>
    </citation>
    <scope>NUCLEOTIDE SEQUENCE [LARGE SCALE GENOMIC DNA]</scope>
    <source>
        <strain evidence="2 3">CGMCC 1.5012</strain>
    </source>
</reference>
<dbReference type="Proteomes" id="UP000199182">
    <property type="component" value="Unassembled WGS sequence"/>
</dbReference>